<dbReference type="Proteomes" id="UP000053144">
    <property type="component" value="Chromosome 3"/>
</dbReference>
<evidence type="ECO:0000256" key="1">
    <source>
        <dbReference type="SAM" id="MobiDB-lite"/>
    </source>
</evidence>
<name>A0A0L9U3R2_PHAAN</name>
<accession>A0A0L9U3R2</accession>
<feature type="region of interest" description="Disordered" evidence="1">
    <location>
        <begin position="1"/>
        <end position="38"/>
    </location>
</feature>
<dbReference type="EMBL" id="CM003373">
    <property type="protein sequence ID" value="KOM37438.1"/>
    <property type="molecule type" value="Genomic_DNA"/>
</dbReference>
<gene>
    <name evidence="2" type="ORF">LR48_Vigan03g082000</name>
</gene>
<proteinExistence type="predicted"/>
<organism evidence="2 3">
    <name type="scientific">Phaseolus angularis</name>
    <name type="common">Azuki bean</name>
    <name type="synonym">Vigna angularis</name>
    <dbReference type="NCBI Taxonomy" id="3914"/>
    <lineage>
        <taxon>Eukaryota</taxon>
        <taxon>Viridiplantae</taxon>
        <taxon>Streptophyta</taxon>
        <taxon>Embryophyta</taxon>
        <taxon>Tracheophyta</taxon>
        <taxon>Spermatophyta</taxon>
        <taxon>Magnoliopsida</taxon>
        <taxon>eudicotyledons</taxon>
        <taxon>Gunneridae</taxon>
        <taxon>Pentapetalae</taxon>
        <taxon>rosids</taxon>
        <taxon>fabids</taxon>
        <taxon>Fabales</taxon>
        <taxon>Fabaceae</taxon>
        <taxon>Papilionoideae</taxon>
        <taxon>50 kb inversion clade</taxon>
        <taxon>NPAAA clade</taxon>
        <taxon>indigoferoid/millettioid clade</taxon>
        <taxon>Phaseoleae</taxon>
        <taxon>Vigna</taxon>
    </lineage>
</organism>
<evidence type="ECO:0000313" key="2">
    <source>
        <dbReference type="EMBL" id="KOM37438.1"/>
    </source>
</evidence>
<evidence type="ECO:0000313" key="3">
    <source>
        <dbReference type="Proteomes" id="UP000053144"/>
    </source>
</evidence>
<dbReference type="Gramene" id="KOM37438">
    <property type="protein sequence ID" value="KOM37438"/>
    <property type="gene ID" value="LR48_Vigan03g082000"/>
</dbReference>
<reference evidence="3" key="1">
    <citation type="journal article" date="2015" name="Proc. Natl. Acad. Sci. U.S.A.">
        <title>Genome sequencing of adzuki bean (Vigna angularis) provides insight into high starch and low fat accumulation and domestication.</title>
        <authorList>
            <person name="Yang K."/>
            <person name="Tian Z."/>
            <person name="Chen C."/>
            <person name="Luo L."/>
            <person name="Zhao B."/>
            <person name="Wang Z."/>
            <person name="Yu L."/>
            <person name="Li Y."/>
            <person name="Sun Y."/>
            <person name="Li W."/>
            <person name="Chen Y."/>
            <person name="Li Y."/>
            <person name="Zhang Y."/>
            <person name="Ai D."/>
            <person name="Zhao J."/>
            <person name="Shang C."/>
            <person name="Ma Y."/>
            <person name="Wu B."/>
            <person name="Wang M."/>
            <person name="Gao L."/>
            <person name="Sun D."/>
            <person name="Zhang P."/>
            <person name="Guo F."/>
            <person name="Wang W."/>
            <person name="Li Y."/>
            <person name="Wang J."/>
            <person name="Varshney R.K."/>
            <person name="Wang J."/>
            <person name="Ling H.Q."/>
            <person name="Wan P."/>
        </authorList>
    </citation>
    <scope>NUCLEOTIDE SEQUENCE</scope>
    <source>
        <strain evidence="3">cv. Jingnong 6</strain>
    </source>
</reference>
<sequence>MPLLPKHPVQPPSEPSTTVDEAVVGPSGSASKAEDGSVNEDDGWVLPIEKVTSLYWEMGEKEGAILNYYAGKWGPRMAASMRIFFHSFPFVMLVLSVL</sequence>
<dbReference type="AlphaFoldDB" id="A0A0L9U3R2"/>
<protein>
    <submittedName>
        <fullName evidence="2">Uncharacterized protein</fullName>
    </submittedName>
</protein>